<dbReference type="InterPro" id="IPR006311">
    <property type="entry name" value="TAT_signal"/>
</dbReference>
<accession>A0A3B0SR59</accession>
<name>A0A3B0SR59_9ZZZZ</name>
<organism evidence="1">
    <name type="scientific">hydrothermal vent metagenome</name>
    <dbReference type="NCBI Taxonomy" id="652676"/>
    <lineage>
        <taxon>unclassified sequences</taxon>
        <taxon>metagenomes</taxon>
        <taxon>ecological metagenomes</taxon>
    </lineage>
</organism>
<sequence length="337" mass="37536">MTYSPSRRRVLAAFAATGLFAAKPAMAEEETILCPSGTLGDWEYSANATSLTLRSTTQIHWQVTDKQDTSTQGLEITVSYLDMSEPEKITAIRVRMRPVPFEVPGPNGPLVTVFADKGFHKYASVLAASSVDGSNATQICERLNATWVVTSSNESKLAYCETEEADEMANLWSKIKKEGALMLSLYVAPADKWERIEVGISSTAGIRPALDAAVKARDSEALRRENGEKQCGADCYLTTACCDAIGLDDDCWELTQLRRFRDVELIKLPGGRREIKQYYQSAPAIVSKLLRRNNARTRLLRLYWQYILPSAILARIGANRLSRILYRSMLRHLADTV</sequence>
<evidence type="ECO:0000313" key="1">
    <source>
        <dbReference type="EMBL" id="VAV97315.1"/>
    </source>
</evidence>
<dbReference type="NCBIfam" id="NF041770">
    <property type="entry name" value="CFI_box_CTERM"/>
    <property type="match status" value="1"/>
</dbReference>
<dbReference type="InterPro" id="IPR049886">
    <property type="entry name" value="CFI_box_CTERM_dom"/>
</dbReference>
<dbReference type="AlphaFoldDB" id="A0A3B0SR59"/>
<dbReference type="PROSITE" id="PS51318">
    <property type="entry name" value="TAT"/>
    <property type="match status" value="1"/>
</dbReference>
<gene>
    <name evidence="1" type="ORF">MNBD_ALPHA06-1298</name>
</gene>
<proteinExistence type="predicted"/>
<reference evidence="1" key="1">
    <citation type="submission" date="2018-06" db="EMBL/GenBank/DDBJ databases">
        <authorList>
            <person name="Zhirakovskaya E."/>
        </authorList>
    </citation>
    <scope>NUCLEOTIDE SEQUENCE</scope>
</reference>
<protein>
    <submittedName>
        <fullName evidence="1">Uncharacterized protein</fullName>
    </submittedName>
</protein>
<dbReference type="EMBL" id="UOEE01000244">
    <property type="protein sequence ID" value="VAV97315.1"/>
    <property type="molecule type" value="Genomic_DNA"/>
</dbReference>